<organism evidence="1 2">
    <name type="scientific">Vigna unguiculata</name>
    <name type="common">Cowpea</name>
    <dbReference type="NCBI Taxonomy" id="3917"/>
    <lineage>
        <taxon>Eukaryota</taxon>
        <taxon>Viridiplantae</taxon>
        <taxon>Streptophyta</taxon>
        <taxon>Embryophyta</taxon>
        <taxon>Tracheophyta</taxon>
        <taxon>Spermatophyta</taxon>
        <taxon>Magnoliopsida</taxon>
        <taxon>eudicotyledons</taxon>
        <taxon>Gunneridae</taxon>
        <taxon>Pentapetalae</taxon>
        <taxon>rosids</taxon>
        <taxon>fabids</taxon>
        <taxon>Fabales</taxon>
        <taxon>Fabaceae</taxon>
        <taxon>Papilionoideae</taxon>
        <taxon>50 kb inversion clade</taxon>
        <taxon>NPAAA clade</taxon>
        <taxon>indigoferoid/millettioid clade</taxon>
        <taxon>Phaseoleae</taxon>
        <taxon>Vigna</taxon>
    </lineage>
</organism>
<keyword evidence="2" id="KW-1185">Reference proteome</keyword>
<gene>
    <name evidence="1" type="ORF">DEO72_LG11g953</name>
</gene>
<accession>A0A4D6NNZ9</accession>
<sequence length="79" mass="9289">MPKVTPLGMEKHNSLLAKLKSEVVQAHEVLKCTSKRKFSKRKQHADVKMQDETAYSPEEKWFVYGSEKKDKVDKYIHLR</sequence>
<evidence type="ECO:0000313" key="1">
    <source>
        <dbReference type="EMBL" id="QCE13955.1"/>
    </source>
</evidence>
<evidence type="ECO:0000313" key="2">
    <source>
        <dbReference type="Proteomes" id="UP000501690"/>
    </source>
</evidence>
<proteinExistence type="predicted"/>
<protein>
    <submittedName>
        <fullName evidence="1">Uncharacterized protein</fullName>
    </submittedName>
</protein>
<reference evidence="1 2" key="1">
    <citation type="submission" date="2019-04" db="EMBL/GenBank/DDBJ databases">
        <title>An improved genome assembly and genetic linkage map for asparagus bean, Vigna unguiculata ssp. sesquipedialis.</title>
        <authorList>
            <person name="Xia Q."/>
            <person name="Zhang R."/>
            <person name="Dong Y."/>
        </authorList>
    </citation>
    <scope>NUCLEOTIDE SEQUENCE [LARGE SCALE GENOMIC DNA]</scope>
    <source>
        <tissue evidence="1">Leaf</tissue>
    </source>
</reference>
<name>A0A4D6NNZ9_VIGUN</name>
<dbReference type="Proteomes" id="UP000501690">
    <property type="component" value="Linkage Group LG11"/>
</dbReference>
<dbReference type="EMBL" id="CP039355">
    <property type="protein sequence ID" value="QCE13955.1"/>
    <property type="molecule type" value="Genomic_DNA"/>
</dbReference>
<dbReference type="AlphaFoldDB" id="A0A4D6NNZ9"/>